<evidence type="ECO:0008006" key="4">
    <source>
        <dbReference type="Google" id="ProtNLM"/>
    </source>
</evidence>
<dbReference type="PANTHER" id="PTHR48465">
    <property type="entry name" value="PROTEIN SSUH2 HOMOLOG"/>
    <property type="match status" value="1"/>
</dbReference>
<sequence length="311" mass="35422">KPFSPYCVSDSFDPNIPEEGPSAPPPGWLEDIDGYQGHKEGERKREGEESCYVPAEYVVPSISEDMARDALLRFVESKWKYSSKPARNLTFKDLKTVTVYRYRLETYTETRTSAWQLEPYNGQAVDGPQYGASPPPWDIPVSPPQMYCNKVEKIRVPHSSFVKVCHKCHGCGRTRCGGCFGRGMVSWNLQLIVSYLTKHHNCEILFFNICGTSTKCVSCRGDGYKTCSVCHGAQKLLHFIQLTVTWWVYPIHGFPDQEICDVSAKLINDHLYRFTSTSRILQQVHTYLLTLSGLLGLRKFIKSKCTLLSRR</sequence>
<dbReference type="Ensembl" id="ENSPLAT00000009435.1">
    <property type="protein sequence ID" value="ENSPLAP00000004552.1"/>
    <property type="gene ID" value="ENSPLAG00000006266.1"/>
</dbReference>
<reference evidence="2" key="2">
    <citation type="submission" date="2025-09" db="UniProtKB">
        <authorList>
            <consortium name="Ensembl"/>
        </authorList>
    </citation>
    <scope>IDENTIFICATION</scope>
</reference>
<dbReference type="InterPro" id="IPR052789">
    <property type="entry name" value="SSUH2_homolog"/>
</dbReference>
<dbReference type="GeneTree" id="ENSGT00440000038003"/>
<reference evidence="2" key="1">
    <citation type="submission" date="2025-08" db="UniProtKB">
        <authorList>
            <consortium name="Ensembl"/>
        </authorList>
    </citation>
    <scope>IDENTIFICATION</scope>
</reference>
<evidence type="ECO:0000313" key="3">
    <source>
        <dbReference type="Proteomes" id="UP000261500"/>
    </source>
</evidence>
<feature type="compositionally biased region" description="Basic and acidic residues" evidence="1">
    <location>
        <begin position="36"/>
        <end position="47"/>
    </location>
</feature>
<dbReference type="PANTHER" id="PTHR48465:SF1">
    <property type="entry name" value="PROTEIN SSUH2 HOMOLOG"/>
    <property type="match status" value="1"/>
</dbReference>
<keyword evidence="3" id="KW-1185">Reference proteome</keyword>
<proteinExistence type="predicted"/>
<organism evidence="2 3">
    <name type="scientific">Poecilia latipinna</name>
    <name type="common">sailfin molly</name>
    <dbReference type="NCBI Taxonomy" id="48699"/>
    <lineage>
        <taxon>Eukaryota</taxon>
        <taxon>Metazoa</taxon>
        <taxon>Chordata</taxon>
        <taxon>Craniata</taxon>
        <taxon>Vertebrata</taxon>
        <taxon>Euteleostomi</taxon>
        <taxon>Actinopterygii</taxon>
        <taxon>Neopterygii</taxon>
        <taxon>Teleostei</taxon>
        <taxon>Neoteleostei</taxon>
        <taxon>Acanthomorphata</taxon>
        <taxon>Ovalentaria</taxon>
        <taxon>Atherinomorphae</taxon>
        <taxon>Cyprinodontiformes</taxon>
        <taxon>Poeciliidae</taxon>
        <taxon>Poeciliinae</taxon>
        <taxon>Poecilia</taxon>
    </lineage>
</organism>
<name>A0A3B3TVH7_9TELE</name>
<accession>A0A3B3TVH7</accession>
<evidence type="ECO:0000313" key="2">
    <source>
        <dbReference type="Ensembl" id="ENSPLAP00000004552.1"/>
    </source>
</evidence>
<dbReference type="AlphaFoldDB" id="A0A3B3TVH7"/>
<protein>
    <recommendedName>
        <fullName evidence="4">Ssu-2 homolog</fullName>
    </recommendedName>
</protein>
<evidence type="ECO:0000256" key="1">
    <source>
        <dbReference type="SAM" id="MobiDB-lite"/>
    </source>
</evidence>
<feature type="region of interest" description="Disordered" evidence="1">
    <location>
        <begin position="1"/>
        <end position="47"/>
    </location>
</feature>
<dbReference type="Proteomes" id="UP000261500">
    <property type="component" value="Unplaced"/>
</dbReference>